<comment type="similarity">
    <text evidence="2 10">Belongs to the DNA/RNA non-specific endonuclease family.</text>
</comment>
<feature type="region of interest" description="Disordered" evidence="11">
    <location>
        <begin position="34"/>
        <end position="55"/>
    </location>
</feature>
<comment type="cofactor">
    <cofactor evidence="1 10">
        <name>Mg(2+)</name>
        <dbReference type="ChEBI" id="CHEBI:18420"/>
    </cofactor>
</comment>
<comment type="caution">
    <text evidence="15">The sequence shown here is derived from an EMBL/GenBank/DDBJ whole genome shotgun (WGS) entry which is preliminary data.</text>
</comment>
<dbReference type="InterPro" id="IPR018524">
    <property type="entry name" value="DNA/RNA_endonuclease_AS"/>
</dbReference>
<sequence>MKQCFKYALRYATVVVMMLSALTFTACGGDDDEGDGNQSGQVDKKNKNANIPSAANGYNKAIRRTEFPALKKTGKQKVIVYRMTSTSYDKDGVNFSVEWDCDKRSQRWTCYQMHKGYSGKYSRESNFFFDQTNLNSNEYWGEYTYFPGYDRGHICPSGDRTASKEMNSQTFVMTNMQPQYHKFNGFDDSGNNGLWVRMENQLRKWADKLSATDTIFVCKGGTIDSETNIITRIGGKLIVPKYFYMAILRKSSFGYAGMAFWSEQKNAWRTNETLRSHAISIKELEARTGIDFFCNLPDDVEAQVEKTFNPSVWSGL</sequence>
<dbReference type="InterPro" id="IPR040255">
    <property type="entry name" value="Non-specific_endonuclease"/>
</dbReference>
<evidence type="ECO:0000256" key="3">
    <source>
        <dbReference type="ARBA" id="ARBA00022722"/>
    </source>
</evidence>
<gene>
    <name evidence="15" type="ORF">HMPREF0673_00879</name>
</gene>
<reference evidence="15 16" key="1">
    <citation type="submission" date="2011-08" db="EMBL/GenBank/DDBJ databases">
        <authorList>
            <person name="Weinstock G."/>
            <person name="Sodergren E."/>
            <person name="Clifton S."/>
            <person name="Fulton L."/>
            <person name="Fulton B."/>
            <person name="Courtney L."/>
            <person name="Fronick C."/>
            <person name="Harrison M."/>
            <person name="Strong C."/>
            <person name="Farmer C."/>
            <person name="Delahaunty K."/>
            <person name="Markovic C."/>
            <person name="Hall O."/>
            <person name="Minx P."/>
            <person name="Tomlinson C."/>
            <person name="Mitreva M."/>
            <person name="Hou S."/>
            <person name="Chen J."/>
            <person name="Wollam A."/>
            <person name="Pepin K.H."/>
            <person name="Johnson M."/>
            <person name="Bhonagiri V."/>
            <person name="Zhang X."/>
            <person name="Suruliraj S."/>
            <person name="Warren W."/>
            <person name="Chinwalla A."/>
            <person name="Mardis E.R."/>
            <person name="Wilson R.K."/>
        </authorList>
    </citation>
    <scope>NUCLEOTIDE SEQUENCE [LARGE SCALE GENOMIC DNA]</scope>
    <source>
        <strain evidence="15 16">DSM 18206</strain>
    </source>
</reference>
<keyword evidence="3 10" id="KW-0540">Nuclease</keyword>
<feature type="active site" description="Proton acceptor" evidence="8">
    <location>
        <position position="153"/>
    </location>
</feature>
<accession>G6AW81</accession>
<organism evidence="15 16">
    <name type="scientific">Leyella stercorea DSM 18206</name>
    <dbReference type="NCBI Taxonomy" id="1002367"/>
    <lineage>
        <taxon>Bacteria</taxon>
        <taxon>Pseudomonadati</taxon>
        <taxon>Bacteroidota</taxon>
        <taxon>Bacteroidia</taxon>
        <taxon>Bacteroidales</taxon>
        <taxon>Prevotellaceae</taxon>
        <taxon>Leyella</taxon>
    </lineage>
</organism>
<evidence type="ECO:0000256" key="2">
    <source>
        <dbReference type="ARBA" id="ARBA00010052"/>
    </source>
</evidence>
<dbReference type="GO" id="GO:0003676">
    <property type="term" value="F:nucleic acid binding"/>
    <property type="evidence" value="ECO:0007669"/>
    <property type="project" value="InterPro"/>
</dbReference>
<dbReference type="EC" id="3.1.30.-" evidence="10"/>
<keyword evidence="4 9" id="KW-0479">Metal-binding</keyword>
<evidence type="ECO:0000256" key="1">
    <source>
        <dbReference type="ARBA" id="ARBA00001946"/>
    </source>
</evidence>
<evidence type="ECO:0000259" key="13">
    <source>
        <dbReference type="SMART" id="SM00477"/>
    </source>
</evidence>
<dbReference type="InterPro" id="IPR020821">
    <property type="entry name" value="ENPP1-3/EXOG-like_nuc-like"/>
</dbReference>
<feature type="domain" description="ENPP1-3/EXOG-like endonuclease/phosphodiesterase" evidence="13">
    <location>
        <begin position="92"/>
        <end position="299"/>
    </location>
</feature>
<keyword evidence="7" id="KW-0460">Magnesium</keyword>
<feature type="chain" id="PRO_5003485525" description="Endonuclease" evidence="12">
    <location>
        <begin position="29"/>
        <end position="316"/>
    </location>
</feature>
<dbReference type="PROSITE" id="PS51257">
    <property type="entry name" value="PROKAR_LIPOPROTEIN"/>
    <property type="match status" value="1"/>
</dbReference>
<dbReference type="InterPro" id="IPR044925">
    <property type="entry name" value="His-Me_finger_sf"/>
</dbReference>
<dbReference type="PANTHER" id="PTHR13966:SF5">
    <property type="entry name" value="ENDONUCLEASE G, MITOCHONDRIAL"/>
    <property type="match status" value="1"/>
</dbReference>
<keyword evidence="5 10" id="KW-0255">Endonuclease</keyword>
<evidence type="ECO:0000256" key="5">
    <source>
        <dbReference type="ARBA" id="ARBA00022759"/>
    </source>
</evidence>
<dbReference type="Pfam" id="PF01223">
    <property type="entry name" value="Endonuclease_NS"/>
    <property type="match status" value="1"/>
</dbReference>
<dbReference type="PATRIC" id="fig|1002367.3.peg.697"/>
<dbReference type="GO" id="GO:0004519">
    <property type="term" value="F:endonuclease activity"/>
    <property type="evidence" value="ECO:0007669"/>
    <property type="project" value="UniProtKB-UniRule"/>
</dbReference>
<dbReference type="GO" id="GO:0046872">
    <property type="term" value="F:metal ion binding"/>
    <property type="evidence" value="ECO:0007669"/>
    <property type="project" value="UniProtKB-KW"/>
</dbReference>
<evidence type="ECO:0000313" key="16">
    <source>
        <dbReference type="Proteomes" id="UP000004407"/>
    </source>
</evidence>
<proteinExistence type="inferred from homology"/>
<evidence type="ECO:0000256" key="11">
    <source>
        <dbReference type="SAM" id="MobiDB-lite"/>
    </source>
</evidence>
<protein>
    <recommendedName>
        <fullName evidence="10">Endonuclease</fullName>
        <ecNumber evidence="10">3.1.30.-</ecNumber>
    </recommendedName>
</protein>
<dbReference type="GO" id="GO:0016787">
    <property type="term" value="F:hydrolase activity"/>
    <property type="evidence" value="ECO:0007669"/>
    <property type="project" value="UniProtKB-KW"/>
</dbReference>
<keyword evidence="6 10" id="KW-0378">Hydrolase</keyword>
<evidence type="ECO:0000256" key="7">
    <source>
        <dbReference type="ARBA" id="ARBA00022842"/>
    </source>
</evidence>
<dbReference type="SMART" id="SM00477">
    <property type="entry name" value="NUC"/>
    <property type="match status" value="1"/>
</dbReference>
<name>G6AW81_9BACT</name>
<dbReference type="Gene3D" id="3.40.570.10">
    <property type="entry name" value="Extracellular Endonuclease, subunit A"/>
    <property type="match status" value="1"/>
</dbReference>
<dbReference type="SMART" id="SM00892">
    <property type="entry name" value="Endonuclease_NS"/>
    <property type="match status" value="1"/>
</dbReference>
<dbReference type="InterPro" id="IPR001604">
    <property type="entry name" value="Endo_G_ENPP1-like_dom"/>
</dbReference>
<evidence type="ECO:0000256" key="4">
    <source>
        <dbReference type="ARBA" id="ARBA00022723"/>
    </source>
</evidence>
<keyword evidence="12" id="KW-0732">Signal</keyword>
<evidence type="ECO:0000313" key="15">
    <source>
        <dbReference type="EMBL" id="EHJ41309.1"/>
    </source>
</evidence>
<dbReference type="AlphaFoldDB" id="G6AW81"/>
<feature type="signal peptide" evidence="12">
    <location>
        <begin position="1"/>
        <end position="28"/>
    </location>
</feature>
<dbReference type="PROSITE" id="PS01070">
    <property type="entry name" value="NUCLEASE_NON_SPEC"/>
    <property type="match status" value="1"/>
</dbReference>
<dbReference type="eggNOG" id="COG1864">
    <property type="taxonomic scope" value="Bacteria"/>
</dbReference>
<dbReference type="HOGENOM" id="CLU_055174_2_1_10"/>
<evidence type="ECO:0000256" key="8">
    <source>
        <dbReference type="PIRSR" id="PIRSR640255-1"/>
    </source>
</evidence>
<dbReference type="PANTHER" id="PTHR13966">
    <property type="entry name" value="ENDONUCLEASE RELATED"/>
    <property type="match status" value="1"/>
</dbReference>
<dbReference type="Proteomes" id="UP000004407">
    <property type="component" value="Unassembled WGS sequence"/>
</dbReference>
<evidence type="ECO:0000256" key="10">
    <source>
        <dbReference type="RuleBase" id="RU366055"/>
    </source>
</evidence>
<evidence type="ECO:0000259" key="14">
    <source>
        <dbReference type="SMART" id="SM00892"/>
    </source>
</evidence>
<dbReference type="InterPro" id="IPR044929">
    <property type="entry name" value="DNA/RNA_non-sp_Endonuclease_sf"/>
</dbReference>
<evidence type="ECO:0000256" key="12">
    <source>
        <dbReference type="SAM" id="SignalP"/>
    </source>
</evidence>
<dbReference type="EMBL" id="AFZZ01000083">
    <property type="protein sequence ID" value="EHJ41309.1"/>
    <property type="molecule type" value="Genomic_DNA"/>
</dbReference>
<feature type="domain" description="DNA/RNA non-specific endonuclease/pyrophosphatase/phosphodiesterase" evidence="14">
    <location>
        <begin position="91"/>
        <end position="299"/>
    </location>
</feature>
<dbReference type="RefSeq" id="WP_007898312.1">
    <property type="nucleotide sequence ID" value="NZ_JH379396.1"/>
</dbReference>
<evidence type="ECO:0000256" key="6">
    <source>
        <dbReference type="ARBA" id="ARBA00022801"/>
    </source>
</evidence>
<feature type="binding site" evidence="9">
    <location>
        <position position="191"/>
    </location>
    <ligand>
        <name>Mg(2+)</name>
        <dbReference type="ChEBI" id="CHEBI:18420"/>
        <note>catalytic</note>
    </ligand>
</feature>
<dbReference type="GeneID" id="78336656"/>
<evidence type="ECO:0000256" key="9">
    <source>
        <dbReference type="PIRSR" id="PIRSR640255-2"/>
    </source>
</evidence>
<dbReference type="SUPFAM" id="SSF54060">
    <property type="entry name" value="His-Me finger endonucleases"/>
    <property type="match status" value="1"/>
</dbReference>